<dbReference type="EMBL" id="JPFK01000003">
    <property type="protein sequence ID" value="KFB02032.1"/>
    <property type="molecule type" value="Genomic_DNA"/>
</dbReference>
<dbReference type="Pfam" id="PF03724">
    <property type="entry name" value="META"/>
    <property type="match status" value="1"/>
</dbReference>
<name>A0A084TMU6_9FLAO</name>
<protein>
    <recommendedName>
        <fullName evidence="1">DUF306 domain-containing protein</fullName>
    </recommendedName>
</protein>
<reference evidence="3" key="2">
    <citation type="submission" date="2014-07" db="EMBL/GenBank/DDBJ databases">
        <title>Genome sequence of Mangrovimonas yunxiaonensis.</title>
        <authorList>
            <person name="Li Y."/>
            <person name="Zheng T."/>
        </authorList>
    </citation>
    <scope>NUCLEOTIDE SEQUENCE [LARGE SCALE GENOMIC DNA]</scope>
    <source>
        <strain evidence="3">LY01</strain>
    </source>
</reference>
<feature type="domain" description="DUF306" evidence="1">
    <location>
        <begin position="3"/>
        <end position="106"/>
    </location>
</feature>
<reference evidence="2 3" key="1">
    <citation type="journal article" date="2014" name="Genome Announc.">
        <title>Draft Genome Sequence of the Algicidal Bacterium Mangrovimonas yunxiaonensis Strain LY01.</title>
        <authorList>
            <person name="Li Y."/>
            <person name="Zhu H."/>
            <person name="Li C."/>
            <person name="Zhang H."/>
            <person name="Chen Z."/>
            <person name="Zheng W."/>
            <person name="Xu H."/>
            <person name="Zheng T."/>
        </authorList>
    </citation>
    <scope>NUCLEOTIDE SEQUENCE [LARGE SCALE GENOMIC DNA]</scope>
    <source>
        <strain evidence="2 3">LY01</strain>
    </source>
</reference>
<dbReference type="Gene3D" id="2.40.128.270">
    <property type="match status" value="1"/>
</dbReference>
<dbReference type="InterPro" id="IPR005184">
    <property type="entry name" value="DUF306_Meta_HslJ"/>
</dbReference>
<dbReference type="AlphaFoldDB" id="A0A084TMU6"/>
<dbReference type="STRING" id="1197477.IA57_03990"/>
<sequence length="110" mass="12185">MTFTDTKWTLVRIMDKDVADSNAFISFATDENRVFGNAGCNNFSGTYELRDGNQFSLSPLAATKKMCVDMSIEDQFLTLLGKVDNYTIKGNQLTLQKAKTAPLAVFNAVE</sequence>
<accession>A0A084TMU6</accession>
<proteinExistence type="predicted"/>
<dbReference type="InterPro" id="IPR038670">
    <property type="entry name" value="HslJ-like_sf"/>
</dbReference>
<evidence type="ECO:0000259" key="1">
    <source>
        <dbReference type="Pfam" id="PF03724"/>
    </source>
</evidence>
<comment type="caution">
    <text evidence="2">The sequence shown here is derived from an EMBL/GenBank/DDBJ whole genome shotgun (WGS) entry which is preliminary data.</text>
</comment>
<evidence type="ECO:0000313" key="2">
    <source>
        <dbReference type="EMBL" id="KFB02032.1"/>
    </source>
</evidence>
<dbReference type="PANTHER" id="PTHR35535">
    <property type="entry name" value="HEAT SHOCK PROTEIN HSLJ"/>
    <property type="match status" value="1"/>
</dbReference>
<dbReference type="PANTHER" id="PTHR35535:SF1">
    <property type="entry name" value="HEAT SHOCK PROTEIN HSLJ"/>
    <property type="match status" value="1"/>
</dbReference>
<dbReference type="eggNOG" id="COG3187">
    <property type="taxonomic scope" value="Bacteria"/>
</dbReference>
<gene>
    <name evidence="2" type="ORF">IA57_03990</name>
</gene>
<keyword evidence="3" id="KW-1185">Reference proteome</keyword>
<organism evidence="2 3">
    <name type="scientific">Mangrovimonas yunxiaonensis</name>
    <dbReference type="NCBI Taxonomy" id="1197477"/>
    <lineage>
        <taxon>Bacteria</taxon>
        <taxon>Pseudomonadati</taxon>
        <taxon>Bacteroidota</taxon>
        <taxon>Flavobacteriia</taxon>
        <taxon>Flavobacteriales</taxon>
        <taxon>Flavobacteriaceae</taxon>
        <taxon>Mangrovimonas</taxon>
    </lineage>
</organism>
<dbReference type="Proteomes" id="UP000028521">
    <property type="component" value="Unassembled WGS sequence"/>
</dbReference>
<dbReference type="InterPro" id="IPR053147">
    <property type="entry name" value="Hsp_HslJ-like"/>
</dbReference>
<evidence type="ECO:0000313" key="3">
    <source>
        <dbReference type="Proteomes" id="UP000028521"/>
    </source>
</evidence>